<dbReference type="Gene3D" id="1.10.510.10">
    <property type="entry name" value="Transferase(Phosphotransferase) domain 1"/>
    <property type="match status" value="1"/>
</dbReference>
<feature type="compositionally biased region" description="Low complexity" evidence="4">
    <location>
        <begin position="327"/>
        <end position="344"/>
    </location>
</feature>
<feature type="domain" description="Protein kinase" evidence="5">
    <location>
        <begin position="539"/>
        <end position="845"/>
    </location>
</feature>
<evidence type="ECO:0000259" key="5">
    <source>
        <dbReference type="PROSITE" id="PS50011"/>
    </source>
</evidence>
<evidence type="ECO:0000256" key="4">
    <source>
        <dbReference type="SAM" id="MobiDB-lite"/>
    </source>
</evidence>
<evidence type="ECO:0000256" key="2">
    <source>
        <dbReference type="ARBA" id="ARBA00022840"/>
    </source>
</evidence>
<dbReference type="InParanoid" id="A0A7C8MX11"/>
<gene>
    <name evidence="6" type="ORF">GQX73_g3044</name>
</gene>
<feature type="compositionally biased region" description="Basic and acidic residues" evidence="4">
    <location>
        <begin position="479"/>
        <end position="492"/>
    </location>
</feature>
<proteinExistence type="predicted"/>
<protein>
    <recommendedName>
        <fullName evidence="5">Protein kinase domain-containing protein</fullName>
    </recommendedName>
</protein>
<feature type="region of interest" description="Disordered" evidence="4">
    <location>
        <begin position="226"/>
        <end position="248"/>
    </location>
</feature>
<feature type="region of interest" description="Disordered" evidence="4">
    <location>
        <begin position="470"/>
        <end position="502"/>
    </location>
</feature>
<dbReference type="GO" id="GO:0004674">
    <property type="term" value="F:protein serine/threonine kinase activity"/>
    <property type="evidence" value="ECO:0007669"/>
    <property type="project" value="TreeGrafter"/>
</dbReference>
<dbReference type="SMART" id="SM00220">
    <property type="entry name" value="S_TKc"/>
    <property type="match status" value="1"/>
</dbReference>
<feature type="region of interest" description="Disordered" evidence="4">
    <location>
        <begin position="1"/>
        <end position="139"/>
    </location>
</feature>
<dbReference type="InterPro" id="IPR011009">
    <property type="entry name" value="Kinase-like_dom_sf"/>
</dbReference>
<dbReference type="GO" id="GO:0035556">
    <property type="term" value="P:intracellular signal transduction"/>
    <property type="evidence" value="ECO:0007669"/>
    <property type="project" value="TreeGrafter"/>
</dbReference>
<dbReference type="InterPro" id="IPR017441">
    <property type="entry name" value="Protein_kinase_ATP_BS"/>
</dbReference>
<feature type="compositionally biased region" description="Polar residues" evidence="4">
    <location>
        <begin position="377"/>
        <end position="388"/>
    </location>
</feature>
<feature type="region of interest" description="Disordered" evidence="4">
    <location>
        <begin position="362"/>
        <end position="422"/>
    </location>
</feature>
<dbReference type="GO" id="GO:0005737">
    <property type="term" value="C:cytoplasm"/>
    <property type="evidence" value="ECO:0007669"/>
    <property type="project" value="TreeGrafter"/>
</dbReference>
<reference evidence="6 7" key="1">
    <citation type="submission" date="2019-12" db="EMBL/GenBank/DDBJ databases">
        <title>Draft genome sequence of the ascomycete Xylaria multiplex DSM 110363.</title>
        <authorList>
            <person name="Buettner E."/>
            <person name="Kellner H."/>
        </authorList>
    </citation>
    <scope>NUCLEOTIDE SEQUENCE [LARGE SCALE GENOMIC DNA]</scope>
    <source>
        <strain evidence="6 7">DSM 110363</strain>
    </source>
</reference>
<keyword evidence="7" id="KW-1185">Reference proteome</keyword>
<sequence>MPAHRTQPVLTAAPVPAMSSSAPTTSYYSQQPSSAVARHSSSSIGSRAQQNSNLKPNPNPNPDASYASSPGTPSASTPSTLASIVSAVSPTKPSSTTFTAAATTVSSTPRSNTIITPTTSTTTTITTPPASLPPTTKPAGPITTATSAPRPIPSSSSKTLISGISDLNRSIFDFTIGLIIPPPELSALSTSPSQSSITTSSYCSSLQTPIDSLRRYPTDLTTPIPEECDEETCSESLPNDPVTPVSGRQSRDFRFCDSHEFYHRDSVPNSLVGASLGIPEHPDGPLSQSGKGYLQPALPSTPLVLATEDSPTPTKKVVTNPEQTPQTPATTSRPISRRSSSTLSRAMSSLFKRSNQLADENSAGSAIAATSPPKEPSYSTGASETSLSAVGRITTHAGRRRFSYHRSVATTRSNTPPSPGSPLEMALVSHDKTNGTSMPTSRDFLENNAKKQRAHTGLSFRQRVNFVGTAKNHPPRRARSLERKPNPEENHLTRQPWAIPPDAGTGMKARRLSLSLPDDFTVDVAELLKEYEYHHKFLGRHGKHLGKGATSKVTLMVRKGCPGELYAVKEFRSKTTSESAEDYEKKIKSEYSIAKSLHHPNVVETIRLCTDHGRWNHVMEYCSEGDLFSLVSKKYLKEEGRDVDRLCLFKQLCQGINYLHNNGIAHRDIKLENLLITKDSKLKITDFGVSEVFSGIHPGLRESGGQCGVAMGEVRFCKPGICGSLPYIAPEALSKKEEYDPRALDVWSSAIVMIYLVFGANIWEKAEFGLPGLSQRSYNDLVLAWEKADAKKIAKPDIAKDVYPKLTAFELFVKPLALRRLVLNMLHPDPKKRITMNDVVTHRWMKNVECCQLESYEDPIKYIDVSKKDCMKSTNGKIFCHNHLPPISTGHGLPPMPGKPGY</sequence>
<dbReference type="PROSITE" id="PS50011">
    <property type="entry name" value="PROTEIN_KINASE_DOM"/>
    <property type="match status" value="1"/>
</dbReference>
<dbReference type="InterPro" id="IPR000719">
    <property type="entry name" value="Prot_kinase_dom"/>
</dbReference>
<dbReference type="PROSITE" id="PS00108">
    <property type="entry name" value="PROTEIN_KINASE_ST"/>
    <property type="match status" value="1"/>
</dbReference>
<dbReference type="PANTHER" id="PTHR24346:SF30">
    <property type="entry name" value="MATERNAL EMBRYONIC LEUCINE ZIPPER KINASE"/>
    <property type="match status" value="1"/>
</dbReference>
<dbReference type="InterPro" id="IPR008271">
    <property type="entry name" value="Ser/Thr_kinase_AS"/>
</dbReference>
<evidence type="ECO:0000313" key="6">
    <source>
        <dbReference type="EMBL" id="KAF2970507.1"/>
    </source>
</evidence>
<dbReference type="SUPFAM" id="SSF56112">
    <property type="entry name" value="Protein kinase-like (PK-like)"/>
    <property type="match status" value="1"/>
</dbReference>
<name>A0A7C8MX11_9PEZI</name>
<dbReference type="PROSITE" id="PS00107">
    <property type="entry name" value="PROTEIN_KINASE_ATP"/>
    <property type="match status" value="1"/>
</dbReference>
<organism evidence="6 7">
    <name type="scientific">Xylaria multiplex</name>
    <dbReference type="NCBI Taxonomy" id="323545"/>
    <lineage>
        <taxon>Eukaryota</taxon>
        <taxon>Fungi</taxon>
        <taxon>Dikarya</taxon>
        <taxon>Ascomycota</taxon>
        <taxon>Pezizomycotina</taxon>
        <taxon>Sordariomycetes</taxon>
        <taxon>Xylariomycetidae</taxon>
        <taxon>Xylariales</taxon>
        <taxon>Xylariaceae</taxon>
        <taxon>Xylaria</taxon>
    </lineage>
</organism>
<dbReference type="Pfam" id="PF00069">
    <property type="entry name" value="Pkinase"/>
    <property type="match status" value="1"/>
</dbReference>
<feature type="binding site" evidence="3">
    <location>
        <position position="569"/>
    </location>
    <ligand>
        <name>ATP</name>
        <dbReference type="ChEBI" id="CHEBI:30616"/>
    </ligand>
</feature>
<comment type="caution">
    <text evidence="6">The sequence shown here is derived from an EMBL/GenBank/DDBJ whole genome shotgun (WGS) entry which is preliminary data.</text>
</comment>
<accession>A0A7C8MX11</accession>
<dbReference type="EMBL" id="WUBL01000022">
    <property type="protein sequence ID" value="KAF2970507.1"/>
    <property type="molecule type" value="Genomic_DNA"/>
</dbReference>
<dbReference type="GO" id="GO:0005524">
    <property type="term" value="F:ATP binding"/>
    <property type="evidence" value="ECO:0007669"/>
    <property type="project" value="UniProtKB-UniRule"/>
</dbReference>
<dbReference type="Proteomes" id="UP000481858">
    <property type="component" value="Unassembled WGS sequence"/>
</dbReference>
<dbReference type="OrthoDB" id="4062651at2759"/>
<evidence type="ECO:0000256" key="1">
    <source>
        <dbReference type="ARBA" id="ARBA00022741"/>
    </source>
</evidence>
<feature type="compositionally biased region" description="Low complexity" evidence="4">
    <location>
        <begin position="62"/>
        <end position="129"/>
    </location>
</feature>
<dbReference type="AlphaFoldDB" id="A0A7C8MX11"/>
<dbReference type="FunCoup" id="A0A7C8MX11">
    <property type="interactions" value="208"/>
</dbReference>
<evidence type="ECO:0000256" key="3">
    <source>
        <dbReference type="PROSITE-ProRule" id="PRU10141"/>
    </source>
</evidence>
<keyword evidence="1 3" id="KW-0547">Nucleotide-binding</keyword>
<feature type="region of interest" description="Disordered" evidence="4">
    <location>
        <begin position="276"/>
        <end position="344"/>
    </location>
</feature>
<keyword evidence="2 3" id="KW-0067">ATP-binding</keyword>
<dbReference type="PANTHER" id="PTHR24346">
    <property type="entry name" value="MAP/MICROTUBULE AFFINITY-REGULATING KINASE"/>
    <property type="match status" value="1"/>
</dbReference>
<feature type="compositionally biased region" description="Low complexity" evidence="4">
    <location>
        <begin position="11"/>
        <end position="52"/>
    </location>
</feature>
<evidence type="ECO:0000313" key="7">
    <source>
        <dbReference type="Proteomes" id="UP000481858"/>
    </source>
</evidence>